<comment type="cofactor">
    <cofactor evidence="1">
        <name>Zn(2+)</name>
        <dbReference type="ChEBI" id="CHEBI:29105"/>
    </cofactor>
</comment>
<dbReference type="Pfam" id="PF00246">
    <property type="entry name" value="Peptidase_M14"/>
    <property type="match status" value="1"/>
</dbReference>
<evidence type="ECO:0000256" key="4">
    <source>
        <dbReference type="SAM" id="MobiDB-lite"/>
    </source>
</evidence>
<name>A0ABR2Z2I9_9CHLO</name>
<dbReference type="Proteomes" id="UP001491310">
    <property type="component" value="Unassembled WGS sequence"/>
</dbReference>
<dbReference type="PANTHER" id="PTHR12756:SF11">
    <property type="entry name" value="CYTOSOLIC CARBOXYPEPTIDASE 1"/>
    <property type="match status" value="1"/>
</dbReference>
<feature type="region of interest" description="Disordered" evidence="4">
    <location>
        <begin position="89"/>
        <end position="151"/>
    </location>
</feature>
<comment type="caution">
    <text evidence="6">The sequence shown here is derived from an EMBL/GenBank/DDBJ whole genome shotgun (WGS) entry which is preliminary data.</text>
</comment>
<dbReference type="InterPro" id="IPR040626">
    <property type="entry name" value="Pepdidase_M14_N"/>
</dbReference>
<dbReference type="InterPro" id="IPR050821">
    <property type="entry name" value="Cytosolic_carboxypeptidase"/>
</dbReference>
<evidence type="ECO:0000256" key="2">
    <source>
        <dbReference type="ARBA" id="ARBA00005988"/>
    </source>
</evidence>
<feature type="region of interest" description="Disordered" evidence="4">
    <location>
        <begin position="1"/>
        <end position="31"/>
    </location>
</feature>
<evidence type="ECO:0000313" key="7">
    <source>
        <dbReference type="Proteomes" id="UP001491310"/>
    </source>
</evidence>
<dbReference type="PROSITE" id="PS52035">
    <property type="entry name" value="PEPTIDASE_M14"/>
    <property type="match status" value="1"/>
</dbReference>
<feature type="compositionally biased region" description="Polar residues" evidence="4">
    <location>
        <begin position="103"/>
        <end position="112"/>
    </location>
</feature>
<sequence>MQDPLSLDIPFTPAQRHRRRSLESPLRSTSGVLDSAAAQKFPDAADRIEISQQQNAEQSSSFLQLRRTCSPCQSEVYVRASRSNLQENDKDVFGTSLPRADSVHSSELQRPATTHAEGSDGGTSVAAQQCSPASRRRSTRTDSSGNRRTFGYAPAYLQSTTSVRAKQSGRHESRQEAKRWTNSVVRTGPQGTLIDINITADPFSPAEGYYFGGRFFFRVTNALGVPLTIRVLNADYPYDWPPNYSVRATYDREFWFQVATGYTFLNNAQIDGARGILEFQLTPTQDVVYFASWAVHTYERESLNVARWIKSPSVKVQTIGQSLDHRDIQLVIIGTPGTGRNIWVTTGQHPSERQGPWFVEGLVDRLIDNADPTSRALLKRSTWYVVPNMNPDGNYLGYHRTNRNGINLNRAWGAKTTADSPETAAVEAAMNVSGQNPDFYMDIHANEQWQYNFWFYPSPPGFDAEVNITRFAFERNMKATNPEYLGEESGYLSPDPTLQGPTNYADAYTANTYHCVGTTIELTIKDLPFSLDPVTGFSPQRAKSWGARTLDAVLLTLPYIRNPTGEVNVTQPTPIPPNPPSPTNAPIPLLTKAESVRNALKNLTSDITNTVIIAPGRSLSPASELPGDLKAVTEAILQG</sequence>
<evidence type="ECO:0000256" key="3">
    <source>
        <dbReference type="PROSITE-ProRule" id="PRU01379"/>
    </source>
</evidence>
<evidence type="ECO:0000256" key="1">
    <source>
        <dbReference type="ARBA" id="ARBA00001947"/>
    </source>
</evidence>
<feature type="compositionally biased region" description="Basic and acidic residues" evidence="4">
    <location>
        <begin position="169"/>
        <end position="179"/>
    </location>
</feature>
<feature type="domain" description="Peptidase M14" evidence="5">
    <location>
        <begin position="294"/>
        <end position="560"/>
    </location>
</feature>
<dbReference type="Gene3D" id="3.40.630.10">
    <property type="entry name" value="Zn peptidases"/>
    <property type="match status" value="1"/>
</dbReference>
<keyword evidence="7" id="KW-1185">Reference proteome</keyword>
<feature type="region of interest" description="Disordered" evidence="4">
    <location>
        <begin position="161"/>
        <end position="180"/>
    </location>
</feature>
<accession>A0ABR2Z2I9</accession>
<reference evidence="6 7" key="1">
    <citation type="journal article" date="2024" name="Nat. Commun.">
        <title>Phylogenomics reveals the evolutionary origins of lichenization in chlorophyte algae.</title>
        <authorList>
            <person name="Puginier C."/>
            <person name="Libourel C."/>
            <person name="Otte J."/>
            <person name="Skaloud P."/>
            <person name="Haon M."/>
            <person name="Grisel S."/>
            <person name="Petersen M."/>
            <person name="Berrin J.G."/>
            <person name="Delaux P.M."/>
            <person name="Dal Grande F."/>
            <person name="Keller J."/>
        </authorList>
    </citation>
    <scope>NUCLEOTIDE SEQUENCE [LARGE SCALE GENOMIC DNA]</scope>
    <source>
        <strain evidence="6 7">SAG 216-7</strain>
    </source>
</reference>
<feature type="active site" description="Proton donor/acceptor" evidence="3">
    <location>
        <position position="521"/>
    </location>
</feature>
<dbReference type="Gene3D" id="2.60.40.3120">
    <property type="match status" value="1"/>
</dbReference>
<evidence type="ECO:0000259" key="5">
    <source>
        <dbReference type="PROSITE" id="PS52035"/>
    </source>
</evidence>
<protein>
    <recommendedName>
        <fullName evidence="5">Peptidase M14 domain-containing protein</fullName>
    </recommendedName>
</protein>
<dbReference type="InterPro" id="IPR000834">
    <property type="entry name" value="Peptidase_M14"/>
</dbReference>
<dbReference type="Pfam" id="PF18027">
    <property type="entry name" value="Pepdidase_M14_N"/>
    <property type="match status" value="1"/>
</dbReference>
<evidence type="ECO:0000313" key="6">
    <source>
        <dbReference type="EMBL" id="KAK9918134.1"/>
    </source>
</evidence>
<proteinExistence type="inferred from homology"/>
<comment type="similarity">
    <text evidence="2 3">Belongs to the peptidase M14 family.</text>
</comment>
<dbReference type="SUPFAM" id="SSF53187">
    <property type="entry name" value="Zn-dependent exopeptidases"/>
    <property type="match status" value="1"/>
</dbReference>
<dbReference type="CDD" id="cd06234">
    <property type="entry name" value="M14_PaCCP-like"/>
    <property type="match status" value="1"/>
</dbReference>
<dbReference type="EMBL" id="JALJOT010000001">
    <property type="protein sequence ID" value="KAK9918134.1"/>
    <property type="molecule type" value="Genomic_DNA"/>
</dbReference>
<organism evidence="6 7">
    <name type="scientific">Coccomyxa subellipsoidea</name>
    <dbReference type="NCBI Taxonomy" id="248742"/>
    <lineage>
        <taxon>Eukaryota</taxon>
        <taxon>Viridiplantae</taxon>
        <taxon>Chlorophyta</taxon>
        <taxon>core chlorophytes</taxon>
        <taxon>Trebouxiophyceae</taxon>
        <taxon>Trebouxiophyceae incertae sedis</taxon>
        <taxon>Coccomyxaceae</taxon>
        <taxon>Coccomyxa</taxon>
    </lineage>
</organism>
<gene>
    <name evidence="6" type="ORF">WJX75_001504</name>
</gene>
<dbReference type="PANTHER" id="PTHR12756">
    <property type="entry name" value="CYTOSOLIC CARBOXYPEPTIDASE"/>
    <property type="match status" value="1"/>
</dbReference>
<dbReference type="SMART" id="SM00631">
    <property type="entry name" value="Zn_pept"/>
    <property type="match status" value="1"/>
</dbReference>